<dbReference type="GO" id="GO:0004312">
    <property type="term" value="F:fatty acid synthase activity"/>
    <property type="evidence" value="ECO:0007669"/>
    <property type="project" value="TreeGrafter"/>
</dbReference>
<dbReference type="CDD" id="cd00833">
    <property type="entry name" value="PKS"/>
    <property type="match status" value="1"/>
</dbReference>
<proteinExistence type="predicted"/>
<evidence type="ECO:0000256" key="3">
    <source>
        <dbReference type="ARBA" id="ARBA00022679"/>
    </source>
</evidence>
<keyword evidence="3" id="KW-0808">Transferase</keyword>
<dbReference type="InterPro" id="IPR014030">
    <property type="entry name" value="Ketoacyl_synth_N"/>
</dbReference>
<reference evidence="5 6" key="1">
    <citation type="submission" date="2020-06" db="EMBL/GenBank/DDBJ databases">
        <authorList>
            <person name="Li R."/>
            <person name="Bekaert M."/>
        </authorList>
    </citation>
    <scope>NUCLEOTIDE SEQUENCE [LARGE SCALE GENOMIC DNA]</scope>
    <source>
        <strain evidence="6">wild</strain>
    </source>
</reference>
<evidence type="ECO:0000256" key="2">
    <source>
        <dbReference type="ARBA" id="ARBA00022553"/>
    </source>
</evidence>
<dbReference type="InterPro" id="IPR018201">
    <property type="entry name" value="Ketoacyl_synth_AS"/>
</dbReference>
<dbReference type="InterPro" id="IPR020841">
    <property type="entry name" value="PKS_Beta-ketoAc_synthase_dom"/>
</dbReference>
<evidence type="ECO:0000313" key="6">
    <source>
        <dbReference type="Proteomes" id="UP000507470"/>
    </source>
</evidence>
<evidence type="ECO:0000256" key="1">
    <source>
        <dbReference type="ARBA" id="ARBA00022450"/>
    </source>
</evidence>
<dbReference type="PROSITE" id="PS00606">
    <property type="entry name" value="KS3_1"/>
    <property type="match status" value="1"/>
</dbReference>
<gene>
    <name evidence="5" type="ORF">MCOR_26518</name>
</gene>
<keyword evidence="6" id="KW-1185">Reference proteome</keyword>
<sequence>MDNDNAVAIVGIACRFPGADDADEFSKNLEEGECFIDEVPKRRWDSNKADVRDSDESWKDCSKYAALIDEHDKWDNKFFGISDSEAAWMNPQHCLALEVTHSAIENAGITLDQIKGTKTGVFIGAMNDDVLLGLPSSRHELNNFVVTGMTPSITSNRISYHFDLRGPSMTLDTACSSALVAVHLGCQSIRSGNINSLQSNMTNNNVVCVFTDKYPISMKFKKIKRKVR</sequence>
<organism evidence="5 6">
    <name type="scientific">Mytilus coruscus</name>
    <name type="common">Sea mussel</name>
    <dbReference type="NCBI Taxonomy" id="42192"/>
    <lineage>
        <taxon>Eukaryota</taxon>
        <taxon>Metazoa</taxon>
        <taxon>Spiralia</taxon>
        <taxon>Lophotrochozoa</taxon>
        <taxon>Mollusca</taxon>
        <taxon>Bivalvia</taxon>
        <taxon>Autobranchia</taxon>
        <taxon>Pteriomorphia</taxon>
        <taxon>Mytilida</taxon>
        <taxon>Mytiloidea</taxon>
        <taxon>Mytilidae</taxon>
        <taxon>Mytilinae</taxon>
        <taxon>Mytilus</taxon>
    </lineage>
</organism>
<dbReference type="OrthoDB" id="329835at2759"/>
<dbReference type="PANTHER" id="PTHR43775:SF37">
    <property type="entry name" value="SI:DKEY-61P9.11"/>
    <property type="match status" value="1"/>
</dbReference>
<feature type="domain" description="Ketosynthase family 3 (KS3)" evidence="4">
    <location>
        <begin position="4"/>
        <end position="228"/>
    </location>
</feature>
<dbReference type="Proteomes" id="UP000507470">
    <property type="component" value="Unassembled WGS sequence"/>
</dbReference>
<dbReference type="GO" id="GO:0006633">
    <property type="term" value="P:fatty acid biosynthetic process"/>
    <property type="evidence" value="ECO:0007669"/>
    <property type="project" value="InterPro"/>
</dbReference>
<dbReference type="AlphaFoldDB" id="A0A6J8C8Z0"/>
<name>A0A6J8C8Z0_MYTCO</name>
<dbReference type="EMBL" id="CACVKT020004777">
    <property type="protein sequence ID" value="CAC5391509.1"/>
    <property type="molecule type" value="Genomic_DNA"/>
</dbReference>
<keyword evidence="2" id="KW-0597">Phosphoprotein</keyword>
<accession>A0A6J8C8Z0</accession>
<dbReference type="PROSITE" id="PS52004">
    <property type="entry name" value="KS3_2"/>
    <property type="match status" value="1"/>
</dbReference>
<dbReference type="InterPro" id="IPR050091">
    <property type="entry name" value="PKS_NRPS_Biosynth_Enz"/>
</dbReference>
<dbReference type="PANTHER" id="PTHR43775">
    <property type="entry name" value="FATTY ACID SYNTHASE"/>
    <property type="match status" value="1"/>
</dbReference>
<dbReference type="Gene3D" id="3.40.47.10">
    <property type="match status" value="1"/>
</dbReference>
<dbReference type="Pfam" id="PF00109">
    <property type="entry name" value="ketoacyl-synt"/>
    <property type="match status" value="1"/>
</dbReference>
<keyword evidence="1" id="KW-0596">Phosphopantetheine</keyword>
<dbReference type="InterPro" id="IPR016039">
    <property type="entry name" value="Thiolase-like"/>
</dbReference>
<evidence type="ECO:0000313" key="5">
    <source>
        <dbReference type="EMBL" id="CAC5391509.1"/>
    </source>
</evidence>
<dbReference type="SMART" id="SM00825">
    <property type="entry name" value="PKS_KS"/>
    <property type="match status" value="1"/>
</dbReference>
<evidence type="ECO:0000259" key="4">
    <source>
        <dbReference type="PROSITE" id="PS52004"/>
    </source>
</evidence>
<dbReference type="GO" id="GO:0004315">
    <property type="term" value="F:3-oxoacyl-[acyl-carrier-protein] synthase activity"/>
    <property type="evidence" value="ECO:0007669"/>
    <property type="project" value="InterPro"/>
</dbReference>
<protein>
    <recommendedName>
        <fullName evidence="4">Ketosynthase family 3 (KS3) domain-containing protein</fullName>
    </recommendedName>
</protein>
<dbReference type="SUPFAM" id="SSF53901">
    <property type="entry name" value="Thiolase-like"/>
    <property type="match status" value="1"/>
</dbReference>